<dbReference type="PANTHER" id="PTHR42935">
    <property type="entry name" value="SLR0930 PROTEIN"/>
    <property type="match status" value="1"/>
</dbReference>
<dbReference type="PANTHER" id="PTHR42935:SF1">
    <property type="entry name" value="SLR0930 PROTEIN"/>
    <property type="match status" value="1"/>
</dbReference>
<feature type="domain" description="AAA+ ATPase" evidence="1">
    <location>
        <begin position="90"/>
        <end position="215"/>
    </location>
</feature>
<keyword evidence="3" id="KW-1185">Reference proteome</keyword>
<evidence type="ECO:0000259" key="1">
    <source>
        <dbReference type="SMART" id="SM00382"/>
    </source>
</evidence>
<dbReference type="InterPro" id="IPR008533">
    <property type="entry name" value="DUF815"/>
</dbReference>
<dbReference type="RefSeq" id="WP_201094226.1">
    <property type="nucleotide sequence ID" value="NZ_CP067393.1"/>
</dbReference>
<evidence type="ECO:0000313" key="3">
    <source>
        <dbReference type="Proteomes" id="UP000595278"/>
    </source>
</evidence>
<dbReference type="CDD" id="cd00009">
    <property type="entry name" value="AAA"/>
    <property type="match status" value="1"/>
</dbReference>
<keyword evidence="2" id="KW-0547">Nucleotide-binding</keyword>
<evidence type="ECO:0000313" key="2">
    <source>
        <dbReference type="EMBL" id="QQP86343.1"/>
    </source>
</evidence>
<dbReference type="GO" id="GO:0005524">
    <property type="term" value="F:ATP binding"/>
    <property type="evidence" value="ECO:0007669"/>
    <property type="project" value="UniProtKB-KW"/>
</dbReference>
<proteinExistence type="predicted"/>
<keyword evidence="2" id="KW-0067">ATP-binding</keyword>
<dbReference type="AlphaFoldDB" id="A0A974RXK7"/>
<reference evidence="2 3" key="1">
    <citation type="submission" date="2021-01" db="EMBL/GenBank/DDBJ databases">
        <title>Entomomonas sp. F2A isolated from a house cricket (Acheta domesticus).</title>
        <authorList>
            <person name="Spergser J."/>
            <person name="Busse H.-J."/>
        </authorList>
    </citation>
    <scope>NUCLEOTIDE SEQUENCE [LARGE SCALE GENOMIC DNA]</scope>
    <source>
        <strain evidence="2 3">F2A</strain>
    </source>
</reference>
<gene>
    <name evidence="2" type="ORF">JHT90_03625</name>
</gene>
<dbReference type="InterPro" id="IPR003593">
    <property type="entry name" value="AAA+_ATPase"/>
</dbReference>
<sequence length="296" mass="33767">MSDLPLQQIIEQLERIANSLANAFPPPPVYTIRDDVIAYLWEHRFYNGIEQPTLIPVEEPNLIAFEDLQNIDRQKGLIEQNTRQFVEGLPANNVLLTGARGTGKSSLIKACLNAFHQQGLRLIEVDKEHLMDLPQIISMTRGRPERFIIFCDDISFEEGETGYKGLKTVLDGSIAGKSDNTLIYATSNRKHLMPERIDDNLSYRTDNNGEIHPGEVIEEKVSLSERFGLWISIYGFNQEQYLTAVTQWLKRYNIDMTGNQDIEKEAIRWATYRGSRSGRIAAQFAKDYAGRIQSTK</sequence>
<organism evidence="2 3">
    <name type="scientific">Entomomonas asaccharolytica</name>
    <dbReference type="NCBI Taxonomy" id="2785331"/>
    <lineage>
        <taxon>Bacteria</taxon>
        <taxon>Pseudomonadati</taxon>
        <taxon>Pseudomonadota</taxon>
        <taxon>Gammaproteobacteria</taxon>
        <taxon>Pseudomonadales</taxon>
        <taxon>Pseudomonadaceae</taxon>
        <taxon>Entomomonas</taxon>
    </lineage>
</organism>
<dbReference type="Proteomes" id="UP000595278">
    <property type="component" value="Chromosome"/>
</dbReference>
<dbReference type="Gene3D" id="3.40.50.300">
    <property type="entry name" value="P-loop containing nucleotide triphosphate hydrolases"/>
    <property type="match status" value="1"/>
</dbReference>
<accession>A0A974RXK7</accession>
<dbReference type="SMART" id="SM00382">
    <property type="entry name" value="AAA"/>
    <property type="match status" value="1"/>
</dbReference>
<dbReference type="KEGG" id="eaz:JHT90_03625"/>
<dbReference type="InterPro" id="IPR027417">
    <property type="entry name" value="P-loop_NTPase"/>
</dbReference>
<dbReference type="SUPFAM" id="SSF52540">
    <property type="entry name" value="P-loop containing nucleoside triphosphate hydrolases"/>
    <property type="match status" value="1"/>
</dbReference>
<name>A0A974RXK7_9GAMM</name>
<dbReference type="Pfam" id="PF05673">
    <property type="entry name" value="DUF815"/>
    <property type="match status" value="1"/>
</dbReference>
<protein>
    <submittedName>
        <fullName evidence="2">ATP-binding protein</fullName>
    </submittedName>
</protein>
<dbReference type="EMBL" id="CP067393">
    <property type="protein sequence ID" value="QQP86343.1"/>
    <property type="molecule type" value="Genomic_DNA"/>
</dbReference>